<protein>
    <submittedName>
        <fullName evidence="1">Uncharacterized protein</fullName>
    </submittedName>
</protein>
<dbReference type="Proteomes" id="UP000029981">
    <property type="component" value="Chromosome 3"/>
</dbReference>
<dbReference type="AlphaFoldDB" id="A0A0A0LG13"/>
<keyword evidence="2" id="KW-1185">Reference proteome</keyword>
<dbReference type="Gramene" id="KGN59924">
    <property type="protein sequence ID" value="KGN59924"/>
    <property type="gene ID" value="Csa_3G854200"/>
</dbReference>
<proteinExistence type="predicted"/>
<evidence type="ECO:0000313" key="2">
    <source>
        <dbReference type="Proteomes" id="UP000029981"/>
    </source>
</evidence>
<reference evidence="1 2" key="1">
    <citation type="journal article" date="2009" name="Nat. Genet.">
        <title>The genome of the cucumber, Cucumis sativus L.</title>
        <authorList>
            <person name="Huang S."/>
            <person name="Li R."/>
            <person name="Zhang Z."/>
            <person name="Li L."/>
            <person name="Gu X."/>
            <person name="Fan W."/>
            <person name="Lucas W.J."/>
            <person name="Wang X."/>
            <person name="Xie B."/>
            <person name="Ni P."/>
            <person name="Ren Y."/>
            <person name="Zhu H."/>
            <person name="Li J."/>
            <person name="Lin K."/>
            <person name="Jin W."/>
            <person name="Fei Z."/>
            <person name="Li G."/>
            <person name="Staub J."/>
            <person name="Kilian A."/>
            <person name="van der Vossen E.A."/>
            <person name="Wu Y."/>
            <person name="Guo J."/>
            <person name="He J."/>
            <person name="Jia Z."/>
            <person name="Ren Y."/>
            <person name="Tian G."/>
            <person name="Lu Y."/>
            <person name="Ruan J."/>
            <person name="Qian W."/>
            <person name="Wang M."/>
            <person name="Huang Q."/>
            <person name="Li B."/>
            <person name="Xuan Z."/>
            <person name="Cao J."/>
            <person name="Asan"/>
            <person name="Wu Z."/>
            <person name="Zhang J."/>
            <person name="Cai Q."/>
            <person name="Bai Y."/>
            <person name="Zhao B."/>
            <person name="Han Y."/>
            <person name="Li Y."/>
            <person name="Li X."/>
            <person name="Wang S."/>
            <person name="Shi Q."/>
            <person name="Liu S."/>
            <person name="Cho W.K."/>
            <person name="Kim J.Y."/>
            <person name="Xu Y."/>
            <person name="Heller-Uszynska K."/>
            <person name="Miao H."/>
            <person name="Cheng Z."/>
            <person name="Zhang S."/>
            <person name="Wu J."/>
            <person name="Yang Y."/>
            <person name="Kang H."/>
            <person name="Li M."/>
            <person name="Liang H."/>
            <person name="Ren X."/>
            <person name="Shi Z."/>
            <person name="Wen M."/>
            <person name="Jian M."/>
            <person name="Yang H."/>
            <person name="Zhang G."/>
            <person name="Yang Z."/>
            <person name="Chen R."/>
            <person name="Liu S."/>
            <person name="Li J."/>
            <person name="Ma L."/>
            <person name="Liu H."/>
            <person name="Zhou Y."/>
            <person name="Zhao J."/>
            <person name="Fang X."/>
            <person name="Li G."/>
            <person name="Fang L."/>
            <person name="Li Y."/>
            <person name="Liu D."/>
            <person name="Zheng H."/>
            <person name="Zhang Y."/>
            <person name="Qin N."/>
            <person name="Li Z."/>
            <person name="Yang G."/>
            <person name="Yang S."/>
            <person name="Bolund L."/>
            <person name="Kristiansen K."/>
            <person name="Zheng H."/>
            <person name="Li S."/>
            <person name="Zhang X."/>
            <person name="Yang H."/>
            <person name="Wang J."/>
            <person name="Sun R."/>
            <person name="Zhang B."/>
            <person name="Jiang S."/>
            <person name="Wang J."/>
            <person name="Du Y."/>
            <person name="Li S."/>
        </authorList>
    </citation>
    <scope>NUCLEOTIDE SEQUENCE [LARGE SCALE GENOMIC DNA]</scope>
    <source>
        <strain evidence="2">cv. 9930</strain>
    </source>
</reference>
<dbReference type="EMBL" id="CM002924">
    <property type="protein sequence ID" value="KGN59924.1"/>
    <property type="molecule type" value="Genomic_DNA"/>
</dbReference>
<reference evidence="1 2" key="3">
    <citation type="journal article" date="2010" name="BMC Genomics">
        <title>Transcriptome sequencing and comparative analysis of cucumber flowers with different sex types.</title>
        <authorList>
            <person name="Guo S."/>
            <person name="Zheng Y."/>
            <person name="Joung J.G."/>
            <person name="Liu S."/>
            <person name="Zhang Z."/>
            <person name="Crasta O.R."/>
            <person name="Sobral B.W."/>
            <person name="Xu Y."/>
            <person name="Huang S."/>
            <person name="Fei Z."/>
        </authorList>
    </citation>
    <scope>NUCLEOTIDE SEQUENCE [LARGE SCALE GENOMIC DNA]</scope>
    <source>
        <strain evidence="2">cv. 9930</strain>
    </source>
</reference>
<sequence>MRSAANGRRWAIDDDEMRRQLLIYDRPTGKGKTHTIKRTTCGQKVERRRTIAHRLKIPVSSELLEVVADEREVRQQHKLGFLFSL</sequence>
<reference evidence="1 2" key="2">
    <citation type="journal article" date="2009" name="PLoS ONE">
        <title>An integrated genetic and cytogenetic map of the cucumber genome.</title>
        <authorList>
            <person name="Ren Y."/>
            <person name="Zhang Z."/>
            <person name="Liu J."/>
            <person name="Staub J.E."/>
            <person name="Han Y."/>
            <person name="Cheng Z."/>
            <person name="Li X."/>
            <person name="Lu J."/>
            <person name="Miao H."/>
            <person name="Kang H."/>
            <person name="Xie B."/>
            <person name="Gu X."/>
            <person name="Wang X."/>
            <person name="Du Y."/>
            <person name="Jin W."/>
            <person name="Huang S."/>
        </authorList>
    </citation>
    <scope>NUCLEOTIDE SEQUENCE [LARGE SCALE GENOMIC DNA]</scope>
    <source>
        <strain evidence="2">cv. 9930</strain>
    </source>
</reference>
<reference evidence="1 2" key="4">
    <citation type="journal article" date="2011" name="BMC Genomics">
        <title>RNA-Seq improves annotation of protein-coding genes in the cucumber genome.</title>
        <authorList>
            <person name="Li Z."/>
            <person name="Zhang Z."/>
            <person name="Yan P."/>
            <person name="Huang S."/>
            <person name="Fei Z."/>
            <person name="Lin K."/>
        </authorList>
    </citation>
    <scope>NUCLEOTIDE SEQUENCE [LARGE SCALE GENOMIC DNA]</scope>
    <source>
        <strain evidence="2">cv. 9930</strain>
    </source>
</reference>
<name>A0A0A0LG13_CUCSA</name>
<evidence type="ECO:0000313" key="1">
    <source>
        <dbReference type="EMBL" id="KGN59924.1"/>
    </source>
</evidence>
<accession>A0A0A0LG13</accession>
<gene>
    <name evidence="1" type="ORF">Csa_3G854200</name>
</gene>
<organism evidence="1 2">
    <name type="scientific">Cucumis sativus</name>
    <name type="common">Cucumber</name>
    <dbReference type="NCBI Taxonomy" id="3659"/>
    <lineage>
        <taxon>Eukaryota</taxon>
        <taxon>Viridiplantae</taxon>
        <taxon>Streptophyta</taxon>
        <taxon>Embryophyta</taxon>
        <taxon>Tracheophyta</taxon>
        <taxon>Spermatophyta</taxon>
        <taxon>Magnoliopsida</taxon>
        <taxon>eudicotyledons</taxon>
        <taxon>Gunneridae</taxon>
        <taxon>Pentapetalae</taxon>
        <taxon>rosids</taxon>
        <taxon>fabids</taxon>
        <taxon>Cucurbitales</taxon>
        <taxon>Cucurbitaceae</taxon>
        <taxon>Benincaseae</taxon>
        <taxon>Cucumis</taxon>
    </lineage>
</organism>